<dbReference type="OrthoDB" id="2429551at2759"/>
<evidence type="ECO:0000256" key="5">
    <source>
        <dbReference type="ARBA" id="ARBA00022704"/>
    </source>
</evidence>
<evidence type="ECO:0000313" key="7">
    <source>
        <dbReference type="EnsemblMetazoa" id="BGLB004273-PB"/>
    </source>
</evidence>
<keyword evidence="4" id="KW-0646">Protease inhibitor</keyword>
<dbReference type="InterPro" id="IPR018073">
    <property type="entry name" value="Prot_inh_cystat_CS"/>
</dbReference>
<dbReference type="PRINTS" id="PR00295">
    <property type="entry name" value="STEFINA"/>
</dbReference>
<dbReference type="RefSeq" id="XP_013071797.2">
    <property type="nucleotide sequence ID" value="XM_013216343.2"/>
</dbReference>
<dbReference type="PANTHER" id="PTHR11414">
    <property type="entry name" value="CYSTATIN FAMILY MEMBER"/>
    <property type="match status" value="1"/>
</dbReference>
<keyword evidence="3" id="KW-0963">Cytoplasm</keyword>
<evidence type="ECO:0000256" key="1">
    <source>
        <dbReference type="ARBA" id="ARBA00004496"/>
    </source>
</evidence>
<dbReference type="PANTHER" id="PTHR11414:SF21">
    <property type="entry name" value="CYSTATIN 14A, TANDEM DUPLICATE 1-RELATED"/>
    <property type="match status" value="1"/>
</dbReference>
<evidence type="ECO:0000256" key="2">
    <source>
        <dbReference type="ARBA" id="ARBA00009403"/>
    </source>
</evidence>
<accession>A0A2C9JLE7</accession>
<dbReference type="EnsemblMetazoa" id="BGLB004273-RB">
    <property type="protein sequence ID" value="BGLB004273-PB"/>
    <property type="gene ID" value="BGLB004273"/>
</dbReference>
<dbReference type="VEuPathDB" id="VectorBase:BGLB004273"/>
<name>A0A2C9JLE7_BIOGL</name>
<dbReference type="GO" id="GO:0005829">
    <property type="term" value="C:cytosol"/>
    <property type="evidence" value="ECO:0007669"/>
    <property type="project" value="TreeGrafter"/>
</dbReference>
<sequence>MSKLCGAASDVSDANDEVHAIVKEIQSELESKANKSFPVFKAISFRSQVVAGTNFFVKIQVGDKEYLHARIFRPLPHTNKGPEVHSYLLNKSNEDKLEYF</sequence>
<evidence type="ECO:0000256" key="3">
    <source>
        <dbReference type="ARBA" id="ARBA00022490"/>
    </source>
</evidence>
<feature type="domain" description="Cystatin" evidence="6">
    <location>
        <begin position="3"/>
        <end position="100"/>
    </location>
</feature>
<dbReference type="Proteomes" id="UP000076420">
    <property type="component" value="Unassembled WGS sequence"/>
</dbReference>
<dbReference type="STRING" id="6526.A0A2C9JLE7"/>
<evidence type="ECO:0000259" key="6">
    <source>
        <dbReference type="SMART" id="SM00043"/>
    </source>
</evidence>
<evidence type="ECO:0000256" key="4">
    <source>
        <dbReference type="ARBA" id="ARBA00022690"/>
    </source>
</evidence>
<dbReference type="InterPro" id="IPR046350">
    <property type="entry name" value="Cystatin_sf"/>
</dbReference>
<comment type="subcellular location">
    <subcellularLocation>
        <location evidence="1">Cytoplasm</location>
    </subcellularLocation>
</comment>
<dbReference type="FunFam" id="3.10.450.10:FF:000001">
    <property type="entry name" value="Cystatin-A"/>
    <property type="match status" value="1"/>
</dbReference>
<dbReference type="SUPFAM" id="SSF54403">
    <property type="entry name" value="Cystatin/monellin"/>
    <property type="match status" value="1"/>
</dbReference>
<dbReference type="SMART" id="SM00043">
    <property type="entry name" value="CY"/>
    <property type="match status" value="1"/>
</dbReference>
<dbReference type="Pfam" id="PF00031">
    <property type="entry name" value="Cystatin"/>
    <property type="match status" value="1"/>
</dbReference>
<gene>
    <name evidence="7" type="primary">106058836</name>
</gene>
<dbReference type="CDD" id="cd00042">
    <property type="entry name" value="CY"/>
    <property type="match status" value="1"/>
</dbReference>
<reference evidence="7" key="1">
    <citation type="submission" date="2020-05" db="UniProtKB">
        <authorList>
            <consortium name="EnsemblMetazoa"/>
        </authorList>
    </citation>
    <scope>IDENTIFICATION</scope>
    <source>
        <strain evidence="7">BB02</strain>
    </source>
</reference>
<dbReference type="AlphaFoldDB" id="A0A2C9JLE7"/>
<protein>
    <recommendedName>
        <fullName evidence="6">Cystatin domain-containing protein</fullName>
    </recommendedName>
</protein>
<dbReference type="InterPro" id="IPR001713">
    <property type="entry name" value="Prot_inh_stefin"/>
</dbReference>
<evidence type="ECO:0000313" key="8">
    <source>
        <dbReference type="Proteomes" id="UP000076420"/>
    </source>
</evidence>
<dbReference type="PROSITE" id="PS00287">
    <property type="entry name" value="CYSTATIN"/>
    <property type="match status" value="1"/>
</dbReference>
<organism evidence="7 8">
    <name type="scientific">Biomphalaria glabrata</name>
    <name type="common">Bloodfluke planorb</name>
    <name type="synonym">Freshwater snail</name>
    <dbReference type="NCBI Taxonomy" id="6526"/>
    <lineage>
        <taxon>Eukaryota</taxon>
        <taxon>Metazoa</taxon>
        <taxon>Spiralia</taxon>
        <taxon>Lophotrochozoa</taxon>
        <taxon>Mollusca</taxon>
        <taxon>Gastropoda</taxon>
        <taxon>Heterobranchia</taxon>
        <taxon>Euthyneura</taxon>
        <taxon>Panpulmonata</taxon>
        <taxon>Hygrophila</taxon>
        <taxon>Lymnaeoidea</taxon>
        <taxon>Planorbidae</taxon>
        <taxon>Biomphalaria</taxon>
    </lineage>
</organism>
<dbReference type="VEuPathDB" id="VectorBase:BGLAX_045220"/>
<dbReference type="Gene3D" id="3.10.450.10">
    <property type="match status" value="1"/>
</dbReference>
<dbReference type="KEGG" id="bgt:106058836"/>
<dbReference type="InterPro" id="IPR000010">
    <property type="entry name" value="Cystatin_dom"/>
</dbReference>
<keyword evidence="5" id="KW-0789">Thiol protease inhibitor</keyword>
<proteinExistence type="inferred from homology"/>
<comment type="similarity">
    <text evidence="2">Belongs to the cystatin family.</text>
</comment>
<dbReference type="GO" id="GO:0004869">
    <property type="term" value="F:cysteine-type endopeptidase inhibitor activity"/>
    <property type="evidence" value="ECO:0007669"/>
    <property type="project" value="UniProtKB-KW"/>
</dbReference>